<dbReference type="RefSeq" id="WP_007776481.1">
    <property type="nucleotide sequence ID" value="NZ_AFVW02000018.1"/>
</dbReference>
<keyword evidence="2" id="KW-0560">Oxidoreductase</keyword>
<reference evidence="4 5" key="1">
    <citation type="journal article" date="2011" name="J. Bacteriol.">
        <title>Genome sequence of the Mycobacterium colombiense type strain, CECT 3035.</title>
        <authorList>
            <person name="Gonzalez-Perez M."/>
            <person name="Murcia M.I."/>
            <person name="Landsman D."/>
            <person name="Jordan I.K."/>
            <person name="Marino-Ramirez L."/>
        </authorList>
    </citation>
    <scope>NUCLEOTIDE SEQUENCE [LARGE SCALE GENOMIC DNA]</scope>
    <source>
        <strain evidence="4 5">CECT 3035</strain>
    </source>
</reference>
<dbReference type="PRINTS" id="PR00081">
    <property type="entry name" value="GDHRDH"/>
</dbReference>
<organism evidence="4 5">
    <name type="scientific">Mycobacterium colombiense CECT 3035</name>
    <dbReference type="NCBI Taxonomy" id="1041522"/>
    <lineage>
        <taxon>Bacteria</taxon>
        <taxon>Bacillati</taxon>
        <taxon>Actinomycetota</taxon>
        <taxon>Actinomycetes</taxon>
        <taxon>Mycobacteriales</taxon>
        <taxon>Mycobacteriaceae</taxon>
        <taxon>Mycobacterium</taxon>
        <taxon>Mycobacterium avium complex (MAC)</taxon>
    </lineage>
</organism>
<dbReference type="InterPro" id="IPR036291">
    <property type="entry name" value="NAD(P)-bd_dom_sf"/>
</dbReference>
<dbReference type="InterPro" id="IPR051687">
    <property type="entry name" value="Peroxisomal_Beta-Oxidation"/>
</dbReference>
<evidence type="ECO:0000256" key="2">
    <source>
        <dbReference type="ARBA" id="ARBA00023002"/>
    </source>
</evidence>
<evidence type="ECO:0000313" key="5">
    <source>
        <dbReference type="Proteomes" id="UP000006455"/>
    </source>
</evidence>
<gene>
    <name evidence="4" type="ORF">MCOL_V224187</name>
</gene>
<dbReference type="STRING" id="1041522.GCA_002105755_02682"/>
<dbReference type="eggNOG" id="COG1028">
    <property type="taxonomic scope" value="Bacteria"/>
</dbReference>
<dbReference type="PANTHER" id="PTHR45024">
    <property type="entry name" value="DEHYDROGENASES, SHORT CHAIN"/>
    <property type="match status" value="1"/>
</dbReference>
<evidence type="ECO:0000256" key="1">
    <source>
        <dbReference type="ARBA" id="ARBA00006484"/>
    </source>
</evidence>
<dbReference type="PROSITE" id="PS00061">
    <property type="entry name" value="ADH_SHORT"/>
    <property type="match status" value="1"/>
</dbReference>
<dbReference type="GeneID" id="31530097"/>
<evidence type="ECO:0000256" key="3">
    <source>
        <dbReference type="RuleBase" id="RU000363"/>
    </source>
</evidence>
<sequence length="328" mass="34490">MIDFTGQVAVVTGAGRGLGRLYALDLARRGAAVVVNDLGGSMRGLPGEGVDKGVADEVVDEIKQSGGRAIASYDSVDSPAGGQAIIDAAVDAFGRLDAVVSNAGIFGTVPFEDLSHDDWTRMLRVHLDGGFHLSQPAYRVMKNNGGGRFVFISSSAGIFGQPMEAHYAAAKAGLVGLTNVIAIEGEAHGILANSVMPTGFSRMVTETVGDEKFLAESGFMQAIRPELVVPLVTFLASTSCTFTHRNYSAAAGRYARVFVGLTEGWLADAESRPTAEDIEAHLEQMSATKKFIVPASIVDEVLEVCERRGVSPMPGNAEITFPNPAGRG</sequence>
<accession>J5E217</accession>
<dbReference type="OrthoDB" id="9808187at2"/>
<comment type="caution">
    <text evidence="4">The sequence shown here is derived from an EMBL/GenBank/DDBJ whole genome shotgun (WGS) entry which is preliminary data.</text>
</comment>
<dbReference type="InterPro" id="IPR020904">
    <property type="entry name" value="Sc_DH/Rdtase_CS"/>
</dbReference>
<dbReference type="Proteomes" id="UP000006455">
    <property type="component" value="Unassembled WGS sequence"/>
</dbReference>
<dbReference type="GO" id="GO:0016491">
    <property type="term" value="F:oxidoreductase activity"/>
    <property type="evidence" value="ECO:0007669"/>
    <property type="project" value="UniProtKB-KW"/>
</dbReference>
<protein>
    <submittedName>
        <fullName evidence="4">Short-chain dehydrogenase/reductase SDR</fullName>
    </submittedName>
</protein>
<dbReference type="PRINTS" id="PR00080">
    <property type="entry name" value="SDRFAMILY"/>
</dbReference>
<comment type="similarity">
    <text evidence="1 3">Belongs to the short-chain dehydrogenases/reductases (SDR) family.</text>
</comment>
<name>J5E217_9MYCO</name>
<dbReference type="PANTHER" id="PTHR45024:SF2">
    <property type="entry name" value="SCP2 DOMAIN-CONTAINING PROTEIN"/>
    <property type="match status" value="1"/>
</dbReference>
<dbReference type="AlphaFoldDB" id="J5E217"/>
<dbReference type="SUPFAM" id="SSF51735">
    <property type="entry name" value="NAD(P)-binding Rossmann-fold domains"/>
    <property type="match status" value="1"/>
</dbReference>
<dbReference type="InterPro" id="IPR002347">
    <property type="entry name" value="SDR_fam"/>
</dbReference>
<dbReference type="Pfam" id="PF00106">
    <property type="entry name" value="adh_short"/>
    <property type="match status" value="1"/>
</dbReference>
<dbReference type="EMBL" id="AFVW02000018">
    <property type="protein sequence ID" value="EJO86099.1"/>
    <property type="molecule type" value="Genomic_DNA"/>
</dbReference>
<proteinExistence type="inferred from homology"/>
<dbReference type="Gene3D" id="3.40.50.720">
    <property type="entry name" value="NAD(P)-binding Rossmann-like Domain"/>
    <property type="match status" value="1"/>
</dbReference>
<evidence type="ECO:0000313" key="4">
    <source>
        <dbReference type="EMBL" id="EJO86099.1"/>
    </source>
</evidence>